<dbReference type="SUPFAM" id="SSF54211">
    <property type="entry name" value="Ribosomal protein S5 domain 2-like"/>
    <property type="match status" value="2"/>
</dbReference>
<dbReference type="SUPFAM" id="SSF54791">
    <property type="entry name" value="Eukaryotic type KH-domain (KH-domain type I)"/>
    <property type="match status" value="1"/>
</dbReference>
<dbReference type="InterPro" id="IPR036456">
    <property type="entry name" value="PNPase_PH_RNA-bd_sf"/>
</dbReference>
<dbReference type="GO" id="GO:0000287">
    <property type="term" value="F:magnesium ion binding"/>
    <property type="evidence" value="ECO:0007669"/>
    <property type="project" value="UniProtKB-UniRule"/>
</dbReference>
<feature type="compositionally biased region" description="Gly residues" evidence="9">
    <location>
        <begin position="769"/>
        <end position="782"/>
    </location>
</feature>
<dbReference type="NCBIfam" id="NF008805">
    <property type="entry name" value="PRK11824.1"/>
    <property type="match status" value="1"/>
</dbReference>
<evidence type="ECO:0000256" key="9">
    <source>
        <dbReference type="SAM" id="MobiDB-lite"/>
    </source>
</evidence>
<keyword evidence="3 8" id="KW-0808">Transferase</keyword>
<dbReference type="InterPro" id="IPR004087">
    <property type="entry name" value="KH_dom"/>
</dbReference>
<dbReference type="CDD" id="cd11363">
    <property type="entry name" value="RNase_PH_PNPase_1"/>
    <property type="match status" value="1"/>
</dbReference>
<feature type="binding site" evidence="8">
    <location>
        <position position="492"/>
    </location>
    <ligand>
        <name>Mg(2+)</name>
        <dbReference type="ChEBI" id="CHEBI:18420"/>
    </ligand>
</feature>
<evidence type="ECO:0000256" key="3">
    <source>
        <dbReference type="ARBA" id="ARBA00022679"/>
    </source>
</evidence>
<dbReference type="FunFam" id="3.30.1370.10:FF:000001">
    <property type="entry name" value="Polyribonucleotide nucleotidyltransferase"/>
    <property type="match status" value="1"/>
</dbReference>
<dbReference type="InterPro" id="IPR015848">
    <property type="entry name" value="PNPase_PH_RNA-bd_bac/org-type"/>
</dbReference>
<feature type="binding site" evidence="8">
    <location>
        <position position="486"/>
    </location>
    <ligand>
        <name>Mg(2+)</name>
        <dbReference type="ChEBI" id="CHEBI:18420"/>
    </ligand>
</feature>
<reference evidence="11 12" key="1">
    <citation type="submission" date="2020-07" db="EMBL/GenBank/DDBJ databases">
        <title>Genomic Encyclopedia of Type Strains, Phase IV (KMG-V): Genome sequencing to study the core and pangenomes of soil and plant-associated prokaryotes.</title>
        <authorList>
            <person name="Whitman W."/>
        </authorList>
    </citation>
    <scope>NUCLEOTIDE SEQUENCE [LARGE SCALE GENOMIC DNA]</scope>
    <source>
        <strain evidence="11 12">M8UP22</strain>
    </source>
</reference>
<dbReference type="InterPro" id="IPR020568">
    <property type="entry name" value="Ribosomal_Su5_D2-typ_SF"/>
</dbReference>
<dbReference type="GO" id="GO:0006402">
    <property type="term" value="P:mRNA catabolic process"/>
    <property type="evidence" value="ECO:0007669"/>
    <property type="project" value="UniProtKB-UniRule"/>
</dbReference>
<dbReference type="PANTHER" id="PTHR11252:SF0">
    <property type="entry name" value="POLYRIBONUCLEOTIDE NUCLEOTIDYLTRANSFERASE 1, MITOCHONDRIAL"/>
    <property type="match status" value="1"/>
</dbReference>
<accession>A0A852VFL3</accession>
<dbReference type="NCBIfam" id="TIGR03591">
    <property type="entry name" value="polynuc_phos"/>
    <property type="match status" value="1"/>
</dbReference>
<dbReference type="EC" id="2.7.7.8" evidence="8"/>
<dbReference type="PANTHER" id="PTHR11252">
    <property type="entry name" value="POLYRIBONUCLEOTIDE NUCLEOTIDYLTRANSFERASE"/>
    <property type="match status" value="1"/>
</dbReference>
<dbReference type="Pfam" id="PF00013">
    <property type="entry name" value="KH_1"/>
    <property type="match status" value="1"/>
</dbReference>
<dbReference type="GO" id="GO:0004654">
    <property type="term" value="F:polyribonucleotide nucleotidyltransferase activity"/>
    <property type="evidence" value="ECO:0007669"/>
    <property type="project" value="UniProtKB-UniRule"/>
</dbReference>
<feature type="compositionally biased region" description="Basic residues" evidence="9">
    <location>
        <begin position="783"/>
        <end position="792"/>
    </location>
</feature>
<evidence type="ECO:0000256" key="6">
    <source>
        <dbReference type="ARBA" id="ARBA00022842"/>
    </source>
</evidence>
<comment type="cofactor">
    <cofactor evidence="8">
        <name>Mg(2+)</name>
        <dbReference type="ChEBI" id="CHEBI:18420"/>
    </cofactor>
</comment>
<dbReference type="CDD" id="cd02393">
    <property type="entry name" value="KH-I_PNPase"/>
    <property type="match status" value="1"/>
</dbReference>
<dbReference type="GO" id="GO:0006396">
    <property type="term" value="P:RNA processing"/>
    <property type="evidence" value="ECO:0007669"/>
    <property type="project" value="InterPro"/>
</dbReference>
<feature type="compositionally biased region" description="Acidic residues" evidence="9">
    <location>
        <begin position="733"/>
        <end position="751"/>
    </location>
</feature>
<dbReference type="Proteomes" id="UP000564385">
    <property type="component" value="Unassembled WGS sequence"/>
</dbReference>
<dbReference type="FunFam" id="3.30.230.70:FF:000002">
    <property type="entry name" value="Polyribonucleotide nucleotidyltransferase"/>
    <property type="match status" value="1"/>
</dbReference>
<dbReference type="AlphaFoldDB" id="A0A852VFL3"/>
<dbReference type="CDD" id="cd11364">
    <property type="entry name" value="RNase_PH_PNPase_2"/>
    <property type="match status" value="1"/>
</dbReference>
<dbReference type="SMART" id="SM00316">
    <property type="entry name" value="S1"/>
    <property type="match status" value="1"/>
</dbReference>
<dbReference type="FunFam" id="3.30.230.70:FF:000001">
    <property type="entry name" value="Polyribonucleotide nucleotidyltransferase"/>
    <property type="match status" value="1"/>
</dbReference>
<dbReference type="InterPro" id="IPR012340">
    <property type="entry name" value="NA-bd_OB-fold"/>
</dbReference>
<dbReference type="Pfam" id="PF03725">
    <property type="entry name" value="RNase_PH_C"/>
    <property type="match status" value="2"/>
</dbReference>
<keyword evidence="2 8" id="KW-0963">Cytoplasm</keyword>
<evidence type="ECO:0000313" key="11">
    <source>
        <dbReference type="EMBL" id="NYF89759.1"/>
    </source>
</evidence>
<evidence type="ECO:0000256" key="1">
    <source>
        <dbReference type="ARBA" id="ARBA00007404"/>
    </source>
</evidence>
<dbReference type="GO" id="GO:0005829">
    <property type="term" value="C:cytosol"/>
    <property type="evidence" value="ECO:0007669"/>
    <property type="project" value="TreeGrafter"/>
</dbReference>
<dbReference type="GO" id="GO:0003723">
    <property type="term" value="F:RNA binding"/>
    <property type="evidence" value="ECO:0007669"/>
    <property type="project" value="UniProtKB-UniRule"/>
</dbReference>
<dbReference type="SMART" id="SM00322">
    <property type="entry name" value="KH"/>
    <property type="match status" value="1"/>
</dbReference>
<dbReference type="PROSITE" id="PS50084">
    <property type="entry name" value="KH_TYPE_1"/>
    <property type="match status" value="1"/>
</dbReference>
<dbReference type="CDD" id="cd04472">
    <property type="entry name" value="S1_PNPase"/>
    <property type="match status" value="1"/>
</dbReference>
<dbReference type="InterPro" id="IPR027408">
    <property type="entry name" value="PNPase/RNase_PH_dom_sf"/>
</dbReference>
<comment type="subcellular location">
    <subcellularLocation>
        <location evidence="8">Cytoplasm</location>
    </subcellularLocation>
</comment>
<protein>
    <recommendedName>
        <fullName evidence="8">Polyribonucleotide nucleotidyltransferase</fullName>
        <ecNumber evidence="8">2.7.7.8</ecNumber>
    </recommendedName>
    <alternativeName>
        <fullName evidence="8">Polynucleotide phosphorylase</fullName>
        <shortName evidence="8">PNPase</shortName>
    </alternativeName>
</protein>
<feature type="region of interest" description="Disordered" evidence="9">
    <location>
        <begin position="701"/>
        <end position="811"/>
    </location>
</feature>
<evidence type="ECO:0000256" key="2">
    <source>
        <dbReference type="ARBA" id="ARBA00022490"/>
    </source>
</evidence>
<feature type="compositionally biased region" description="Gly residues" evidence="9">
    <location>
        <begin position="794"/>
        <end position="811"/>
    </location>
</feature>
<keyword evidence="6 8" id="KW-0460">Magnesium</keyword>
<dbReference type="Gene3D" id="3.30.1370.10">
    <property type="entry name" value="K Homology domain, type 1"/>
    <property type="match status" value="1"/>
</dbReference>
<evidence type="ECO:0000256" key="8">
    <source>
        <dbReference type="HAMAP-Rule" id="MF_01595"/>
    </source>
</evidence>
<comment type="function">
    <text evidence="8">Involved in mRNA degradation. Catalyzes the phosphorolysis of single-stranded polyribonucleotides processively in the 3'- to 5'-direction.</text>
</comment>
<name>A0A852VFL3_9BACT</name>
<keyword evidence="4 8" id="KW-0548">Nucleotidyltransferase</keyword>
<dbReference type="InterPro" id="IPR004088">
    <property type="entry name" value="KH_dom_type_1"/>
</dbReference>
<comment type="similarity">
    <text evidence="1 8">Belongs to the polyribonucleotide nucleotidyltransferase family.</text>
</comment>
<dbReference type="Gene3D" id="2.40.50.140">
    <property type="entry name" value="Nucleic acid-binding proteins"/>
    <property type="match status" value="1"/>
</dbReference>
<evidence type="ECO:0000259" key="10">
    <source>
        <dbReference type="PROSITE" id="PS50126"/>
    </source>
</evidence>
<dbReference type="SUPFAM" id="SSF55666">
    <property type="entry name" value="Ribonuclease PH domain 2-like"/>
    <property type="match status" value="2"/>
</dbReference>
<dbReference type="InterPro" id="IPR012162">
    <property type="entry name" value="PNPase"/>
</dbReference>
<dbReference type="InterPro" id="IPR001247">
    <property type="entry name" value="ExoRNase_PH_dom1"/>
</dbReference>
<sequence length="811" mass="86817">MKQDVTVELAGGKQIKFETGRMAKQAPGAALTSSGDNVVLATATASPDPKEGIDFFPLTVEYREFTYAGGRIPGGFIKREGRPSEKEILTSRQIDRPIRPLFPEAFRNETQVVAFVYSADKENDPDVLGINGASCALALSDIPFHGPVGAVRIGLIDDQFVVNPTYAERAQSKLNIMVVGTKDGIVMIESGAKEVAENRVVDAIEFAHEQIKKICAAIEDLVARAGKTKRTVNEVEVDHAYLNELTAKVGEKLKDALDTEKHPKFESYALVKTIKDELKKDLPEGDAPAAKKLSKYYELLREKIFRDQVLHDRIRPDHRAFDKIRDLSIEVGVLPRVHGSALFTRGETQALVSATLGTTDDAQRLESYEGEQKRRFMLHYNFPPFSVGEVGRMTGVGRREIGHGALAFRAIEAVLPAEDESPYTLRVVSDILESNGSSSMATVCGASLALMQAGIAIKGSVAGVAMGLVKEGDNYAILTDIAGAEDHYGDMDFKVAGTRNGITALQMDIKIMGITPQIMREALEQARKGRLFLLDTMDGVISGANQEKSQFAPRIHTLQIPTDKIRDLIGPGGKVIRGIIDATGVKIDVDDTGRVNVASSDADGLARAIQMISDLTAVPEIGKTYLGKVVRLAEFGAFVEIFPGTDGLLHVSEIAEHRVKEVKDELREGDQILVKVLAIEGNRIKLSRKAVLREQRAKLGLPEPGQIGTDGGSVAAGATGGQGHHDAVAGDADGSDEDGEDFDEDGDESTEEPNFNRAEGAVPVPAGAGAPGANGPGGQRRPGGGRRRRSGRRPGSGSGPGSGAPSGGGNR</sequence>
<evidence type="ECO:0000256" key="4">
    <source>
        <dbReference type="ARBA" id="ARBA00022695"/>
    </source>
</evidence>
<gene>
    <name evidence="8" type="primary">pnp</name>
    <name evidence="11" type="ORF">HDF08_001826</name>
</gene>
<dbReference type="InterPro" id="IPR036612">
    <property type="entry name" value="KH_dom_type_1_sf"/>
</dbReference>
<dbReference type="GO" id="GO:0000175">
    <property type="term" value="F:3'-5'-RNA exonuclease activity"/>
    <property type="evidence" value="ECO:0007669"/>
    <property type="project" value="TreeGrafter"/>
</dbReference>
<dbReference type="InterPro" id="IPR036345">
    <property type="entry name" value="ExoRNase_PH_dom2_sf"/>
</dbReference>
<evidence type="ECO:0000313" key="12">
    <source>
        <dbReference type="Proteomes" id="UP000564385"/>
    </source>
</evidence>
<dbReference type="Pfam" id="PF00575">
    <property type="entry name" value="S1"/>
    <property type="match status" value="1"/>
</dbReference>
<comment type="caution">
    <text evidence="11">The sequence shown here is derived from an EMBL/GenBank/DDBJ whole genome shotgun (WGS) entry which is preliminary data.</text>
</comment>
<keyword evidence="7 8" id="KW-0694">RNA-binding</keyword>
<proteinExistence type="inferred from homology"/>
<evidence type="ECO:0000256" key="5">
    <source>
        <dbReference type="ARBA" id="ARBA00022723"/>
    </source>
</evidence>
<feature type="domain" description="S1 motif" evidence="10">
    <location>
        <begin position="622"/>
        <end position="689"/>
    </location>
</feature>
<dbReference type="HAMAP" id="MF_01595">
    <property type="entry name" value="PNPase"/>
    <property type="match status" value="1"/>
</dbReference>
<dbReference type="InterPro" id="IPR015847">
    <property type="entry name" value="ExoRNase_PH_dom2"/>
</dbReference>
<comment type="catalytic activity">
    <reaction evidence="8">
        <text>RNA(n+1) + phosphate = RNA(n) + a ribonucleoside 5'-diphosphate</text>
        <dbReference type="Rhea" id="RHEA:22096"/>
        <dbReference type="Rhea" id="RHEA-COMP:14527"/>
        <dbReference type="Rhea" id="RHEA-COMP:17342"/>
        <dbReference type="ChEBI" id="CHEBI:43474"/>
        <dbReference type="ChEBI" id="CHEBI:57930"/>
        <dbReference type="ChEBI" id="CHEBI:140395"/>
        <dbReference type="EC" id="2.7.7.8"/>
    </reaction>
</comment>
<organism evidence="11 12">
    <name type="scientific">Tunturiibacter lichenicola</name>
    <dbReference type="NCBI Taxonomy" id="2051959"/>
    <lineage>
        <taxon>Bacteria</taxon>
        <taxon>Pseudomonadati</taxon>
        <taxon>Acidobacteriota</taxon>
        <taxon>Terriglobia</taxon>
        <taxon>Terriglobales</taxon>
        <taxon>Acidobacteriaceae</taxon>
        <taxon>Tunturiibacter</taxon>
    </lineage>
</organism>
<evidence type="ECO:0000256" key="7">
    <source>
        <dbReference type="ARBA" id="ARBA00022884"/>
    </source>
</evidence>
<dbReference type="SUPFAM" id="SSF46915">
    <property type="entry name" value="Polynucleotide phosphorylase/guanosine pentaphosphate synthase (PNPase/GPSI), domain 3"/>
    <property type="match status" value="1"/>
</dbReference>
<dbReference type="PROSITE" id="PS50126">
    <property type="entry name" value="S1"/>
    <property type="match status" value="1"/>
</dbReference>
<dbReference type="Gene3D" id="3.30.230.70">
    <property type="entry name" value="GHMP Kinase, N-terminal domain"/>
    <property type="match status" value="2"/>
</dbReference>
<dbReference type="Pfam" id="PF01138">
    <property type="entry name" value="RNase_PH"/>
    <property type="match status" value="2"/>
</dbReference>
<dbReference type="PIRSF" id="PIRSF005499">
    <property type="entry name" value="PNPase"/>
    <property type="match status" value="1"/>
</dbReference>
<keyword evidence="5 8" id="KW-0479">Metal-binding</keyword>
<dbReference type="Pfam" id="PF03726">
    <property type="entry name" value="PNPase"/>
    <property type="match status" value="1"/>
</dbReference>
<dbReference type="InterPro" id="IPR003029">
    <property type="entry name" value="S1_domain"/>
</dbReference>
<dbReference type="SUPFAM" id="SSF50249">
    <property type="entry name" value="Nucleic acid-binding proteins"/>
    <property type="match status" value="1"/>
</dbReference>
<dbReference type="EMBL" id="JACCCU010000001">
    <property type="protein sequence ID" value="NYF89759.1"/>
    <property type="molecule type" value="Genomic_DNA"/>
</dbReference>